<sequence>MRTPQVAGRPRTDAVLMVCGRCRPDGCDDWVRRLRASLYRLIGRERLTVTVSGCLRTCPEDRVAVLLVSPSVGCREWALCPESAEQTRHITALLAHPAHGLPPEPRSGS</sequence>
<dbReference type="Proteomes" id="UP000294257">
    <property type="component" value="Unassembled WGS sequence"/>
</dbReference>
<evidence type="ECO:0000313" key="2">
    <source>
        <dbReference type="Proteomes" id="UP000294257"/>
    </source>
</evidence>
<gene>
    <name evidence="1" type="ORF">EV193_101609</name>
</gene>
<evidence type="ECO:0000313" key="1">
    <source>
        <dbReference type="EMBL" id="RZS44732.1"/>
    </source>
</evidence>
<protein>
    <recommendedName>
        <fullName evidence="3">(2Fe-2S) ferredoxin</fullName>
    </recommendedName>
</protein>
<keyword evidence="2" id="KW-1185">Reference proteome</keyword>
<organism evidence="1 2">
    <name type="scientific">Herbihabitans rhizosphaerae</name>
    <dbReference type="NCBI Taxonomy" id="1872711"/>
    <lineage>
        <taxon>Bacteria</taxon>
        <taxon>Bacillati</taxon>
        <taxon>Actinomycetota</taxon>
        <taxon>Actinomycetes</taxon>
        <taxon>Pseudonocardiales</taxon>
        <taxon>Pseudonocardiaceae</taxon>
        <taxon>Herbihabitans</taxon>
    </lineage>
</organism>
<comment type="caution">
    <text evidence="1">The sequence shown here is derived from an EMBL/GenBank/DDBJ whole genome shotgun (WGS) entry which is preliminary data.</text>
</comment>
<accession>A0A4Q7L8K2</accession>
<proteinExistence type="predicted"/>
<dbReference type="RefSeq" id="WP_130342378.1">
    <property type="nucleotide sequence ID" value="NZ_SGWQ01000001.1"/>
</dbReference>
<dbReference type="EMBL" id="SGWQ01000001">
    <property type="protein sequence ID" value="RZS44732.1"/>
    <property type="molecule type" value="Genomic_DNA"/>
</dbReference>
<evidence type="ECO:0008006" key="3">
    <source>
        <dbReference type="Google" id="ProtNLM"/>
    </source>
</evidence>
<name>A0A4Q7L8K2_9PSEU</name>
<dbReference type="AlphaFoldDB" id="A0A4Q7L8K2"/>
<reference evidence="1 2" key="1">
    <citation type="submission" date="2019-02" db="EMBL/GenBank/DDBJ databases">
        <title>Genomic Encyclopedia of Type Strains, Phase IV (KMG-IV): sequencing the most valuable type-strain genomes for metagenomic binning, comparative biology and taxonomic classification.</title>
        <authorList>
            <person name="Goeker M."/>
        </authorList>
    </citation>
    <scope>NUCLEOTIDE SEQUENCE [LARGE SCALE GENOMIC DNA]</scope>
    <source>
        <strain evidence="1 2">DSM 101727</strain>
    </source>
</reference>